<accession>A0A1H2FXG2</accession>
<dbReference type="OrthoDB" id="338827at2"/>
<dbReference type="Pfam" id="PF06283">
    <property type="entry name" value="ThuA"/>
    <property type="match status" value="1"/>
</dbReference>
<dbReference type="RefSeq" id="WP_090194452.1">
    <property type="nucleotide sequence ID" value="NZ_LT629785.1"/>
</dbReference>
<protein>
    <recommendedName>
        <fullName evidence="1">ThuA-like domain-containing protein</fullName>
    </recommendedName>
</protein>
<name>A0A1H2FXG2_9PSED</name>
<organism evidence="2 3">
    <name type="scientific">Pseudomonas pohangensis</name>
    <dbReference type="NCBI Taxonomy" id="364197"/>
    <lineage>
        <taxon>Bacteria</taxon>
        <taxon>Pseudomonadati</taxon>
        <taxon>Pseudomonadota</taxon>
        <taxon>Gammaproteobacteria</taxon>
        <taxon>Pseudomonadales</taxon>
        <taxon>Pseudomonadaceae</taxon>
        <taxon>Pseudomonas</taxon>
    </lineage>
</organism>
<evidence type="ECO:0000259" key="1">
    <source>
        <dbReference type="Pfam" id="PF06283"/>
    </source>
</evidence>
<dbReference type="PANTHER" id="PTHR40469">
    <property type="entry name" value="SECRETED GLYCOSYL HYDROLASE"/>
    <property type="match status" value="1"/>
</dbReference>
<dbReference type="AlphaFoldDB" id="A0A1H2FXG2"/>
<evidence type="ECO:0000313" key="3">
    <source>
        <dbReference type="Proteomes" id="UP000243232"/>
    </source>
</evidence>
<dbReference type="EMBL" id="LT629785">
    <property type="protein sequence ID" value="SDU12045.1"/>
    <property type="molecule type" value="Genomic_DNA"/>
</dbReference>
<feature type="domain" description="ThuA-like" evidence="1">
    <location>
        <begin position="60"/>
        <end position="281"/>
    </location>
</feature>
<evidence type="ECO:0000313" key="2">
    <source>
        <dbReference type="EMBL" id="SDU12045.1"/>
    </source>
</evidence>
<dbReference type="STRING" id="364197.SAMN05216296_1889"/>
<keyword evidence="3" id="KW-1185">Reference proteome</keyword>
<sequence>MPRSASPLARIGRYALILLGVLALLVAAVTIKLRMDGLFRAPVYETSAPDLPADLQHPAILVFSKTNGFIHKEAIPAAQALFQQLGEANGWNVYLTDNAAVHNPQDLQRFDALVWNNVSGDVLTSEQRTALKDYLENGGGFVGIHGSGGDPSYDWAWYPQSLLRAQFTAHPLFPQFQQATLEVESPQDAIVSHLPERFDMTDEWYSFSAPPQDVEVLLSLDEKTYSPKVLTQDIGMGAEHPIAWKHCQGKGRVFYGAPGHVASTYSDPRYARVLEQATRWAMQPDPACH</sequence>
<dbReference type="InterPro" id="IPR029010">
    <property type="entry name" value="ThuA-like"/>
</dbReference>
<dbReference type="SUPFAM" id="SSF52317">
    <property type="entry name" value="Class I glutamine amidotransferase-like"/>
    <property type="match status" value="1"/>
</dbReference>
<dbReference type="Proteomes" id="UP000243232">
    <property type="component" value="Chromosome I"/>
</dbReference>
<dbReference type="InterPro" id="IPR029062">
    <property type="entry name" value="Class_I_gatase-like"/>
</dbReference>
<proteinExistence type="predicted"/>
<dbReference type="PANTHER" id="PTHR40469:SF2">
    <property type="entry name" value="GALACTOSE-BINDING DOMAIN-LIKE SUPERFAMILY PROTEIN"/>
    <property type="match status" value="1"/>
</dbReference>
<dbReference type="Gene3D" id="3.40.50.880">
    <property type="match status" value="1"/>
</dbReference>
<gene>
    <name evidence="2" type="ORF">SAMN05216296_1889</name>
</gene>
<reference evidence="3" key="1">
    <citation type="submission" date="2016-10" db="EMBL/GenBank/DDBJ databases">
        <authorList>
            <person name="Varghese N."/>
            <person name="Submissions S."/>
        </authorList>
    </citation>
    <scope>NUCLEOTIDE SEQUENCE [LARGE SCALE GENOMIC DNA]</scope>
    <source>
        <strain evidence="3">DSM 17875</strain>
    </source>
</reference>